<accession>A0ABV4R2D0</accession>
<organism evidence="1 2">
    <name type="scientific">Actinomadura chokoriensis</name>
    <dbReference type="NCBI Taxonomy" id="454156"/>
    <lineage>
        <taxon>Bacteria</taxon>
        <taxon>Bacillati</taxon>
        <taxon>Actinomycetota</taxon>
        <taxon>Actinomycetes</taxon>
        <taxon>Streptosporangiales</taxon>
        <taxon>Thermomonosporaceae</taxon>
        <taxon>Actinomadura</taxon>
    </lineage>
</organism>
<name>A0ABV4R2D0_9ACTN</name>
<comment type="caution">
    <text evidence="1">The sequence shown here is derived from an EMBL/GenBank/DDBJ whole genome shotgun (WGS) entry which is preliminary data.</text>
</comment>
<sequence>MRAKRWLAVVGVGVVVAGLVVWRQSWRVWPPAPHVDQRLAGAALPVIDRYLQGGHAVVWRSSLPARLRPRWFCAEDPIETRRRGSLVRVSLDAVCQDYARDGDALVTQAGVRTALLVTLDHRGEVPTVRHVAHAVDGAGFSPSLERMFSARAFAEYDRRRRLGTGPDAPDAEAARAFGLPAGARARPYGG</sequence>
<reference evidence="1 2" key="1">
    <citation type="submission" date="2023-11" db="EMBL/GenBank/DDBJ databases">
        <title>Actinomadura monticuli sp. nov., isolated from volcanic ash.</title>
        <authorList>
            <person name="Lee S.D."/>
            <person name="Yang H."/>
            <person name="Kim I.S."/>
        </authorList>
    </citation>
    <scope>NUCLEOTIDE SEQUENCE [LARGE SCALE GENOMIC DNA]</scope>
    <source>
        <strain evidence="1 2">DSM 45346</strain>
    </source>
</reference>
<dbReference type="Proteomes" id="UP001569904">
    <property type="component" value="Unassembled WGS sequence"/>
</dbReference>
<dbReference type="EMBL" id="JAXCEH010000014">
    <property type="protein sequence ID" value="MFA1556290.1"/>
    <property type="molecule type" value="Genomic_DNA"/>
</dbReference>
<gene>
    <name evidence="1" type="ORF">SM436_21580</name>
</gene>
<protein>
    <submittedName>
        <fullName evidence="1">Uncharacterized protein</fullName>
    </submittedName>
</protein>
<evidence type="ECO:0000313" key="1">
    <source>
        <dbReference type="EMBL" id="MFA1556290.1"/>
    </source>
</evidence>
<keyword evidence="2" id="KW-1185">Reference proteome</keyword>
<dbReference type="RefSeq" id="WP_371942986.1">
    <property type="nucleotide sequence ID" value="NZ_JAXCEH010000014.1"/>
</dbReference>
<proteinExistence type="predicted"/>
<evidence type="ECO:0000313" key="2">
    <source>
        <dbReference type="Proteomes" id="UP001569904"/>
    </source>
</evidence>